<dbReference type="InterPro" id="IPR028202">
    <property type="entry name" value="Reductase_C"/>
</dbReference>
<dbReference type="Pfam" id="PF07992">
    <property type="entry name" value="Pyr_redox_2"/>
    <property type="match status" value="1"/>
</dbReference>
<protein>
    <submittedName>
        <fullName evidence="7">3-phenylpropionate/trans-cinnamate dioxygenase ferredoxin reductase subunit</fullName>
        <ecNumber evidence="7">1.18.1.3</ecNumber>
    </submittedName>
</protein>
<comment type="caution">
    <text evidence="7">The sequence shown here is derived from an EMBL/GenBank/DDBJ whole genome shotgun (WGS) entry which is preliminary data.</text>
</comment>
<dbReference type="InterPro" id="IPR016156">
    <property type="entry name" value="FAD/NAD-linked_Rdtase_dimer_sf"/>
</dbReference>
<dbReference type="InterPro" id="IPR050446">
    <property type="entry name" value="FAD-oxidoreductase/Apoptosis"/>
</dbReference>
<gene>
    <name evidence="7" type="ORF">FHX42_003282</name>
</gene>
<dbReference type="Pfam" id="PF14759">
    <property type="entry name" value="Reductase_C"/>
    <property type="match status" value="1"/>
</dbReference>
<reference evidence="7 8" key="1">
    <citation type="submission" date="2020-07" db="EMBL/GenBank/DDBJ databases">
        <title>Sequencing the genomes of 1000 actinobacteria strains.</title>
        <authorList>
            <person name="Klenk H.-P."/>
        </authorList>
    </citation>
    <scope>NUCLEOTIDE SEQUENCE [LARGE SCALE GENOMIC DNA]</scope>
    <source>
        <strain evidence="7 8">DSM 45975</strain>
    </source>
</reference>
<keyword evidence="7" id="KW-0223">Dioxygenase</keyword>
<feature type="domain" description="Reductase C-terminal" evidence="6">
    <location>
        <begin position="321"/>
        <end position="389"/>
    </location>
</feature>
<evidence type="ECO:0000259" key="6">
    <source>
        <dbReference type="Pfam" id="PF14759"/>
    </source>
</evidence>
<dbReference type="PRINTS" id="PR00411">
    <property type="entry name" value="PNDRDTASEI"/>
</dbReference>
<sequence length="403" mass="42631">MRSVAVVGASLAGWRAAQELREQGFDGRLTLIGAEHRPPYDRPPLSKEFLSGHLDPAELALGDPEEEDDLDAEWRLGRTAVRLDPRTGTVTLDGGDQVRADGVVAATGASRSTITGAPTVPGSHLVYTLDDALALRESVGAGSRVVVVGGGLTGSEVASTCRSLGARVTLVEGQHVPLVHTLGIEIASLCLALHEDHGVRLRCGTRAARVLGTERVTGVELTDGRVVPADVVAVCVGAHPTTEWLRGSGVRTRQGVLTDAGCVTRLRNVVAVGDVAQYQSGNHAHTTRTGYWSHAMNQPTTAVRNLLAGSTIARCTAVPHFWSRQYGCSVQFAGEAMPKDKIEVVDGSTKARKFVATYRRGGRLVAVFAMNDPKRFAAYRRKLTANSVPGSGRTARTAPTAPG</sequence>
<evidence type="ECO:0000313" key="7">
    <source>
        <dbReference type="EMBL" id="MBA8825916.1"/>
    </source>
</evidence>
<evidence type="ECO:0000256" key="4">
    <source>
        <dbReference type="ARBA" id="ARBA00023002"/>
    </source>
</evidence>
<dbReference type="GO" id="GO:0008860">
    <property type="term" value="F:ferredoxin-NAD+ reductase activity"/>
    <property type="evidence" value="ECO:0007669"/>
    <property type="project" value="UniProtKB-EC"/>
</dbReference>
<keyword evidence="4 7" id="KW-0560">Oxidoreductase</keyword>
<dbReference type="InterPro" id="IPR023753">
    <property type="entry name" value="FAD/NAD-binding_dom"/>
</dbReference>
<dbReference type="EC" id="1.18.1.3" evidence="7"/>
<accession>A0A839E073</accession>
<organism evidence="7 8">
    <name type="scientific">Halosaccharopolyspora lacisalsi</name>
    <dbReference type="NCBI Taxonomy" id="1000566"/>
    <lineage>
        <taxon>Bacteria</taxon>
        <taxon>Bacillati</taxon>
        <taxon>Actinomycetota</taxon>
        <taxon>Actinomycetes</taxon>
        <taxon>Pseudonocardiales</taxon>
        <taxon>Pseudonocardiaceae</taxon>
        <taxon>Halosaccharopolyspora</taxon>
    </lineage>
</organism>
<dbReference type="SUPFAM" id="SSF55424">
    <property type="entry name" value="FAD/NAD-linked reductases, dimerisation (C-terminal) domain"/>
    <property type="match status" value="1"/>
</dbReference>
<dbReference type="EMBL" id="JACGWZ010000004">
    <property type="protein sequence ID" value="MBA8825916.1"/>
    <property type="molecule type" value="Genomic_DNA"/>
</dbReference>
<dbReference type="Gene3D" id="3.30.390.30">
    <property type="match status" value="1"/>
</dbReference>
<evidence type="ECO:0000256" key="2">
    <source>
        <dbReference type="ARBA" id="ARBA00022630"/>
    </source>
</evidence>
<name>A0A839E073_9PSEU</name>
<feature type="domain" description="FAD/NAD(P)-binding" evidence="5">
    <location>
        <begin position="3"/>
        <end position="286"/>
    </location>
</feature>
<dbReference type="InterPro" id="IPR036188">
    <property type="entry name" value="FAD/NAD-bd_sf"/>
</dbReference>
<dbReference type="PANTHER" id="PTHR43557:SF2">
    <property type="entry name" value="RIESKE DOMAIN-CONTAINING PROTEIN-RELATED"/>
    <property type="match status" value="1"/>
</dbReference>
<dbReference type="GO" id="GO:0051213">
    <property type="term" value="F:dioxygenase activity"/>
    <property type="evidence" value="ECO:0007669"/>
    <property type="project" value="UniProtKB-KW"/>
</dbReference>
<keyword evidence="8" id="KW-1185">Reference proteome</keyword>
<dbReference type="GO" id="GO:0016651">
    <property type="term" value="F:oxidoreductase activity, acting on NAD(P)H"/>
    <property type="evidence" value="ECO:0007669"/>
    <property type="project" value="TreeGrafter"/>
</dbReference>
<evidence type="ECO:0000313" key="8">
    <source>
        <dbReference type="Proteomes" id="UP000569329"/>
    </source>
</evidence>
<dbReference type="RefSeq" id="WP_182545159.1">
    <property type="nucleotide sequence ID" value="NZ_JACGWZ010000004.1"/>
</dbReference>
<dbReference type="AlphaFoldDB" id="A0A839E073"/>
<dbReference type="Proteomes" id="UP000569329">
    <property type="component" value="Unassembled WGS sequence"/>
</dbReference>
<dbReference type="Gene3D" id="3.50.50.60">
    <property type="entry name" value="FAD/NAD(P)-binding domain"/>
    <property type="match status" value="2"/>
</dbReference>
<keyword evidence="2" id="KW-0285">Flavoprotein</keyword>
<comment type="cofactor">
    <cofactor evidence="1">
        <name>FAD</name>
        <dbReference type="ChEBI" id="CHEBI:57692"/>
    </cofactor>
</comment>
<evidence type="ECO:0000256" key="3">
    <source>
        <dbReference type="ARBA" id="ARBA00022827"/>
    </source>
</evidence>
<evidence type="ECO:0000259" key="5">
    <source>
        <dbReference type="Pfam" id="PF07992"/>
    </source>
</evidence>
<dbReference type="PRINTS" id="PR00368">
    <property type="entry name" value="FADPNR"/>
</dbReference>
<dbReference type="PANTHER" id="PTHR43557">
    <property type="entry name" value="APOPTOSIS-INDUCING FACTOR 1"/>
    <property type="match status" value="1"/>
</dbReference>
<dbReference type="SUPFAM" id="SSF51905">
    <property type="entry name" value="FAD/NAD(P)-binding domain"/>
    <property type="match status" value="1"/>
</dbReference>
<proteinExistence type="predicted"/>
<keyword evidence="3" id="KW-0274">FAD</keyword>
<evidence type="ECO:0000256" key="1">
    <source>
        <dbReference type="ARBA" id="ARBA00001974"/>
    </source>
</evidence>
<dbReference type="GO" id="GO:0005737">
    <property type="term" value="C:cytoplasm"/>
    <property type="evidence" value="ECO:0007669"/>
    <property type="project" value="TreeGrafter"/>
</dbReference>